<evidence type="ECO:0000256" key="1">
    <source>
        <dbReference type="SAM" id="MobiDB-lite"/>
    </source>
</evidence>
<proteinExistence type="predicted"/>
<feature type="region of interest" description="Disordered" evidence="1">
    <location>
        <begin position="1"/>
        <end position="32"/>
    </location>
</feature>
<accession>A0ABY7FW33</accession>
<name>A0ABY7FW33_MYAAR</name>
<evidence type="ECO:0000313" key="3">
    <source>
        <dbReference type="Proteomes" id="UP001164746"/>
    </source>
</evidence>
<gene>
    <name evidence="2" type="ORF">MAR_010803</name>
</gene>
<dbReference type="Proteomes" id="UP001164746">
    <property type="component" value="Chromosome 14"/>
</dbReference>
<reference evidence="2" key="1">
    <citation type="submission" date="2022-11" db="EMBL/GenBank/DDBJ databases">
        <title>Centuries of genome instability and evolution in soft-shell clam transmissible cancer (bioRxiv).</title>
        <authorList>
            <person name="Hart S.F.M."/>
            <person name="Yonemitsu M.A."/>
            <person name="Giersch R.M."/>
            <person name="Beal B.F."/>
            <person name="Arriagada G."/>
            <person name="Davis B.W."/>
            <person name="Ostrander E.A."/>
            <person name="Goff S.P."/>
            <person name="Metzger M.J."/>
        </authorList>
    </citation>
    <scope>NUCLEOTIDE SEQUENCE</scope>
    <source>
        <strain evidence="2">MELC-2E11</strain>
        <tissue evidence="2">Siphon/mantle</tissue>
    </source>
</reference>
<keyword evidence="3" id="KW-1185">Reference proteome</keyword>
<protein>
    <submittedName>
        <fullName evidence="2">Uncharacterized protein</fullName>
    </submittedName>
</protein>
<organism evidence="2 3">
    <name type="scientific">Mya arenaria</name>
    <name type="common">Soft-shell clam</name>
    <dbReference type="NCBI Taxonomy" id="6604"/>
    <lineage>
        <taxon>Eukaryota</taxon>
        <taxon>Metazoa</taxon>
        <taxon>Spiralia</taxon>
        <taxon>Lophotrochozoa</taxon>
        <taxon>Mollusca</taxon>
        <taxon>Bivalvia</taxon>
        <taxon>Autobranchia</taxon>
        <taxon>Heteroconchia</taxon>
        <taxon>Euheterodonta</taxon>
        <taxon>Imparidentia</taxon>
        <taxon>Neoheterodontei</taxon>
        <taxon>Myida</taxon>
        <taxon>Myoidea</taxon>
        <taxon>Myidae</taxon>
        <taxon>Mya</taxon>
    </lineage>
</organism>
<evidence type="ECO:0000313" key="2">
    <source>
        <dbReference type="EMBL" id="WAR25099.1"/>
    </source>
</evidence>
<dbReference type="EMBL" id="CP111025">
    <property type="protein sequence ID" value="WAR25099.1"/>
    <property type="molecule type" value="Genomic_DNA"/>
</dbReference>
<sequence>MGGASSSSKRGGGGRTGKPGVPGQLAAPVGLPPQPPYHGHPVLYHHVVINATIDINARLSFMAPDVSIACTNVEQYYPQLAAMYEQGYRMLVFVSHPGSTRSYGLGQAQSVVKFQGIFRRLFSEEEGRQWELRVEKSSFLNQTFLNWSGSMLLTARRTTGSATDSSQIFQTLERITEAGGRLVSVELTGMAGQQLEMQRQLMSRQANRQLWNTGTMPVMQVAVDVFYEVPRSGGGGERYMYQVVPCPMTSQMTMSGMQHRWVSTIPWETVMSQYLGSGWKLVEIFEDYSTSMNYNNQQMFSTNISMQKNCLWIFEKPASRRDDPTPLYESTMVEHWCTVSMEVHAMGFGGASTNVATNWEPMLDHYGRSGWQVVRIMDTPDTRIQGMFNPTIHQRQLIFFQRLKEGFTENGCGATSGFPRGAPPSYGEVGAAPPLPFNAPAVPGSNELYSEKH</sequence>